<proteinExistence type="predicted"/>
<dbReference type="SUPFAM" id="SSF48726">
    <property type="entry name" value="Immunoglobulin"/>
    <property type="match status" value="1"/>
</dbReference>
<dbReference type="Proteomes" id="UP000596742">
    <property type="component" value="Unassembled WGS sequence"/>
</dbReference>
<comment type="caution">
    <text evidence="2">The sequence shown here is derived from an EMBL/GenBank/DDBJ whole genome shotgun (WGS) entry which is preliminary data.</text>
</comment>
<organism evidence="2 3">
    <name type="scientific">Mytilus galloprovincialis</name>
    <name type="common">Mediterranean mussel</name>
    <dbReference type="NCBI Taxonomy" id="29158"/>
    <lineage>
        <taxon>Eukaryota</taxon>
        <taxon>Metazoa</taxon>
        <taxon>Spiralia</taxon>
        <taxon>Lophotrochozoa</taxon>
        <taxon>Mollusca</taxon>
        <taxon>Bivalvia</taxon>
        <taxon>Autobranchia</taxon>
        <taxon>Pteriomorphia</taxon>
        <taxon>Mytilida</taxon>
        <taxon>Mytiloidea</taxon>
        <taxon>Mytilidae</taxon>
        <taxon>Mytilinae</taxon>
        <taxon>Mytilus</taxon>
    </lineage>
</organism>
<dbReference type="InterPro" id="IPR036179">
    <property type="entry name" value="Ig-like_dom_sf"/>
</dbReference>
<dbReference type="AlphaFoldDB" id="A0A8B6DLE6"/>
<evidence type="ECO:0000259" key="1">
    <source>
        <dbReference type="Pfam" id="PF18738"/>
    </source>
</evidence>
<gene>
    <name evidence="2" type="ORF">MGAL_10B056374</name>
</gene>
<evidence type="ECO:0000313" key="2">
    <source>
        <dbReference type="EMBL" id="VDI20859.1"/>
    </source>
</evidence>
<sequence>MLVFIFKSIRLDLFNFPPLNQTITQAVSLVNMVNNNTQINFIGMDVPEVPCSPRSTLKRKRSASDTTPKIQGPVATIDLKGPSKVEYGKTASLVAKCNIGSLDASHFTAKWQRIEKGKTEDLDLLLNKYHLSTTDLKQAKLVIKDVCLADKGTYQLLLCKDDNYISSQFVLNVHMKLDEKRKICYKLLNDKGTEALRCYFDTLVPASQLSIHLSKYQSDINFKRHCNHQQLGILFPVGKAVSSKTFDTSLLYKLCRNTIRLAPPRQGWDNWPNPCDLTESDDIERIHKHRNQFSHMAQEKIENFNTEFKDLSDAIVRLGGGKFKKEVKRIKTLKIDDLENDRIRNIEDITLESLELIRSIKKDTEKTKNSKRNQNGAPFFLCKLYKQRVCHDCGGKFERPIKPPKDFVFRRNIPRDYFESRGRCLAFRKVHYHIECVDAKENTCKVPLKEGISLSKSHLEYFESLGHHSLCECAKKLDLIAI</sequence>
<dbReference type="Pfam" id="PF18738">
    <property type="entry name" value="HEPN_DZIP3"/>
    <property type="match status" value="1"/>
</dbReference>
<dbReference type="InterPro" id="IPR041249">
    <property type="entry name" value="HEPN_DZIP3"/>
</dbReference>
<keyword evidence="3" id="KW-1185">Reference proteome</keyword>
<accession>A0A8B6DLE6</accession>
<name>A0A8B6DLE6_MYTGA</name>
<evidence type="ECO:0000313" key="3">
    <source>
        <dbReference type="Proteomes" id="UP000596742"/>
    </source>
</evidence>
<feature type="domain" description="DZIP3-like HEPN" evidence="1">
    <location>
        <begin position="213"/>
        <end position="337"/>
    </location>
</feature>
<dbReference type="EMBL" id="UYJE01003622">
    <property type="protein sequence ID" value="VDI20859.1"/>
    <property type="molecule type" value="Genomic_DNA"/>
</dbReference>
<reference evidence="2" key="1">
    <citation type="submission" date="2018-11" db="EMBL/GenBank/DDBJ databases">
        <authorList>
            <person name="Alioto T."/>
            <person name="Alioto T."/>
        </authorList>
    </citation>
    <scope>NUCLEOTIDE SEQUENCE</scope>
</reference>
<protein>
    <recommendedName>
        <fullName evidence="1">DZIP3-like HEPN domain-containing protein</fullName>
    </recommendedName>
</protein>
<dbReference type="OrthoDB" id="6106304at2759"/>